<dbReference type="Proteomes" id="UP000734511">
    <property type="component" value="Unassembled WGS sequence"/>
</dbReference>
<evidence type="ECO:0000256" key="2">
    <source>
        <dbReference type="SAM" id="SignalP"/>
    </source>
</evidence>
<evidence type="ECO:0000313" key="3">
    <source>
        <dbReference type="EMBL" id="NJP46313.1"/>
    </source>
</evidence>
<keyword evidence="2" id="KW-0732">Signal</keyword>
<feature type="compositionally biased region" description="Gly residues" evidence="1">
    <location>
        <begin position="73"/>
        <end position="83"/>
    </location>
</feature>
<name>A0ABX0ZY05_9ACTN</name>
<evidence type="ECO:0000313" key="4">
    <source>
        <dbReference type="Proteomes" id="UP000734511"/>
    </source>
</evidence>
<keyword evidence="4" id="KW-1185">Reference proteome</keyword>
<dbReference type="InterPro" id="IPR043777">
    <property type="entry name" value="DUF5719"/>
</dbReference>
<evidence type="ECO:0008006" key="5">
    <source>
        <dbReference type="Google" id="ProtNLM"/>
    </source>
</evidence>
<feature type="chain" id="PRO_5045617974" description="Secreted protein" evidence="2">
    <location>
        <begin position="22"/>
        <end position="494"/>
    </location>
</feature>
<feature type="signal peptide" evidence="2">
    <location>
        <begin position="1"/>
        <end position="21"/>
    </location>
</feature>
<dbReference type="EMBL" id="JAATEJ010000020">
    <property type="protein sequence ID" value="NJP46313.1"/>
    <property type="molecule type" value="Genomic_DNA"/>
</dbReference>
<sequence>MNRSTLSLAGAVVVLAVLTGAASLTGGDDSAAAPAGSAVRLPVQRSTLVCPAPSQSEFADTTYASFTPVTTTEGGGTGTGSGTGSAQLATAADKPTVLSPPLKQPGRTVTYTTEKTDAPALVGTADGSLAPGWAAGQTTVVDAGPGRGLLGTSCLTPDSEFWFSGASTADGRQDYLHLVDPDDAPAVVDIELYGKDGLLKTSAGDGITVPGKGSTPVLLSTLATDKAADLTVHVVVRSGRVGAAVQATDASHGADWLPPSAEPATTLVMPGIPADATSVQLVAFAPGSDDADLTVKLATSTGQISPAGHETLHVKAGMTASAALGDITKGDAGSLILTPGNLHAPVPVVAGLRITRGTGSKQEFAFLPATAAIDTRASVADNRDKAATLALTALKEEARVKVTSWPGAAGGTAVSRTVEVKAGTTLSLQPVAATAGKGSFAVTVERLSGGSVYASRELALPLNGVPMFTIQPLPDDRGTVEVPKAESDLTILGK</sequence>
<gene>
    <name evidence="3" type="ORF">HCN08_23320</name>
</gene>
<comment type="caution">
    <text evidence="3">The sequence shown here is derived from an EMBL/GenBank/DDBJ whole genome shotgun (WGS) entry which is preliminary data.</text>
</comment>
<proteinExistence type="predicted"/>
<feature type="region of interest" description="Disordered" evidence="1">
    <location>
        <begin position="69"/>
        <end position="89"/>
    </location>
</feature>
<accession>A0ABX0ZY05</accession>
<evidence type="ECO:0000256" key="1">
    <source>
        <dbReference type="SAM" id="MobiDB-lite"/>
    </source>
</evidence>
<reference evidence="3 4" key="1">
    <citation type="submission" date="2020-03" db="EMBL/GenBank/DDBJ databases">
        <title>WGS of actinomycetes isolated from Thailand.</title>
        <authorList>
            <person name="Thawai C."/>
        </authorList>
    </citation>
    <scope>NUCLEOTIDE SEQUENCE [LARGE SCALE GENOMIC DNA]</scope>
    <source>
        <strain evidence="3 4">PRB2-1</strain>
    </source>
</reference>
<dbReference type="RefSeq" id="WP_167985153.1">
    <property type="nucleotide sequence ID" value="NZ_JAATEJ010000020.1"/>
</dbReference>
<dbReference type="Pfam" id="PF18986">
    <property type="entry name" value="DUF5719"/>
    <property type="match status" value="1"/>
</dbReference>
<organism evidence="3 4">
    <name type="scientific">Actinacidiphila epipremni</name>
    <dbReference type="NCBI Taxonomy" id="2053013"/>
    <lineage>
        <taxon>Bacteria</taxon>
        <taxon>Bacillati</taxon>
        <taxon>Actinomycetota</taxon>
        <taxon>Actinomycetes</taxon>
        <taxon>Kitasatosporales</taxon>
        <taxon>Streptomycetaceae</taxon>
        <taxon>Actinacidiphila</taxon>
    </lineage>
</organism>
<protein>
    <recommendedName>
        <fullName evidence="5">Secreted protein</fullName>
    </recommendedName>
</protein>